<dbReference type="AlphaFoldDB" id="A0A0B9H068"/>
<protein>
    <recommendedName>
        <fullName evidence="3">DUF2971 domain-containing protein</fullName>
    </recommendedName>
</protein>
<dbReference type="InterPro" id="IPR021352">
    <property type="entry name" value="DUF2971"/>
</dbReference>
<comment type="caution">
    <text evidence="1">The sequence shown here is derived from an EMBL/GenBank/DDBJ whole genome shotgun (WGS) entry which is preliminary data.</text>
</comment>
<name>A0A0B9H068_9GAMM</name>
<gene>
    <name evidence="1" type="ORF">RJ45_06925</name>
</gene>
<proteinExistence type="predicted"/>
<sequence>MEPKISDLTDGDFIKLQRFLLKGQQDDIEEKLIKLFMHGRKEHINEVKQSYLNDLYGIFIDNYETVNEDYFCCFAQDKYCSALKNKLMWSHYSDGMRGFCIEFDKSKLIDSLSQKNNQLIGMIPITYSDFYKVNIVDSALEILSNHENGTRLISKASNAITVKPKEWEYENEFRLQLNKNFGYFDLECIKSITFGFKADTSKVQQIIKSLSSSNIKFQLAKLADDSFDIDLTSYTI</sequence>
<dbReference type="EMBL" id="JWLZ01000099">
    <property type="protein sequence ID" value="KHT64356.1"/>
    <property type="molecule type" value="Genomic_DNA"/>
</dbReference>
<dbReference type="Pfam" id="PF11185">
    <property type="entry name" value="DUF2971"/>
    <property type="match status" value="1"/>
</dbReference>
<organism evidence="1 2">
    <name type="scientific">Photobacterium gaetbulicola</name>
    <dbReference type="NCBI Taxonomy" id="1295392"/>
    <lineage>
        <taxon>Bacteria</taxon>
        <taxon>Pseudomonadati</taxon>
        <taxon>Pseudomonadota</taxon>
        <taxon>Gammaproteobacteria</taxon>
        <taxon>Vibrionales</taxon>
        <taxon>Vibrionaceae</taxon>
        <taxon>Photobacterium</taxon>
    </lineage>
</organism>
<evidence type="ECO:0000313" key="1">
    <source>
        <dbReference type="EMBL" id="KHT64356.1"/>
    </source>
</evidence>
<accession>A0A0B9H068</accession>
<dbReference type="Proteomes" id="UP000031278">
    <property type="component" value="Unassembled WGS sequence"/>
</dbReference>
<evidence type="ECO:0008006" key="3">
    <source>
        <dbReference type="Google" id="ProtNLM"/>
    </source>
</evidence>
<evidence type="ECO:0000313" key="2">
    <source>
        <dbReference type="Proteomes" id="UP000031278"/>
    </source>
</evidence>
<reference evidence="1 2" key="1">
    <citation type="submission" date="2014-12" db="EMBL/GenBank/DDBJ databases">
        <title>Genome sequencing of Photobacterium gaetbulicola AD005a.</title>
        <authorList>
            <person name="Adrian T.G.S."/>
            <person name="Chan K.G."/>
        </authorList>
    </citation>
    <scope>NUCLEOTIDE SEQUENCE [LARGE SCALE GENOMIC DNA]</scope>
    <source>
        <strain evidence="1 2">AD005a</strain>
    </source>
</reference>